<dbReference type="Gene3D" id="3.30.200.20">
    <property type="entry name" value="Phosphorylase Kinase, domain 1"/>
    <property type="match status" value="1"/>
</dbReference>
<dbReference type="EMBL" id="ATMH01008139">
    <property type="protein sequence ID" value="EPY22770.1"/>
    <property type="molecule type" value="Genomic_DNA"/>
</dbReference>
<feature type="domain" description="Aminoglycoside phosphotransferase" evidence="1">
    <location>
        <begin position="459"/>
        <end position="596"/>
    </location>
</feature>
<dbReference type="OrthoDB" id="434771at2759"/>
<dbReference type="Proteomes" id="UP000015354">
    <property type="component" value="Unassembled WGS sequence"/>
</dbReference>
<keyword evidence="4" id="KW-1185">Reference proteome</keyword>
<evidence type="ECO:0000313" key="3">
    <source>
        <dbReference type="EMBL" id="EPY35548.1"/>
    </source>
</evidence>
<dbReference type="EMBL" id="ATMH01001126">
    <property type="protein sequence ID" value="EPY35548.1"/>
    <property type="molecule type" value="Genomic_DNA"/>
</dbReference>
<evidence type="ECO:0000313" key="4">
    <source>
        <dbReference type="Proteomes" id="UP000015354"/>
    </source>
</evidence>
<reference evidence="2 4" key="1">
    <citation type="journal article" date="2013" name="PLoS ONE">
        <title>Predicting the Proteins of Angomonas deanei, Strigomonas culicis and Their Respective Endosymbionts Reveals New Aspects of the Trypanosomatidae Family.</title>
        <authorList>
            <person name="Motta M.C."/>
            <person name="Martins A.C."/>
            <person name="de Souza S.S."/>
            <person name="Catta-Preta C.M."/>
            <person name="Silva R."/>
            <person name="Klein C.C."/>
            <person name="de Almeida L.G."/>
            <person name="de Lima Cunha O."/>
            <person name="Ciapina L.P."/>
            <person name="Brocchi M."/>
            <person name="Colabardini A.C."/>
            <person name="de Araujo Lima B."/>
            <person name="Machado C.R."/>
            <person name="de Almeida Soares C.M."/>
            <person name="Probst C.M."/>
            <person name="de Menezes C.B."/>
            <person name="Thompson C.E."/>
            <person name="Bartholomeu D.C."/>
            <person name="Gradia D.F."/>
            <person name="Pavoni D.P."/>
            <person name="Grisard E.C."/>
            <person name="Fantinatti-Garboggini F."/>
            <person name="Marchini F.K."/>
            <person name="Rodrigues-Luiz G.F."/>
            <person name="Wagner G."/>
            <person name="Goldman G.H."/>
            <person name="Fietto J.L."/>
            <person name="Elias M.C."/>
            <person name="Goldman M.H."/>
            <person name="Sagot M.F."/>
            <person name="Pereira M."/>
            <person name="Stoco P.H."/>
            <person name="de Mendonca-Neto R.P."/>
            <person name="Teixeira S.M."/>
            <person name="Maciel T.E."/>
            <person name="de Oliveira Mendes T.A."/>
            <person name="Urmenyi T.P."/>
            <person name="de Souza W."/>
            <person name="Schenkman S."/>
            <person name="de Vasconcelos A.T."/>
        </authorList>
    </citation>
    <scope>NUCLEOTIDE SEQUENCE [LARGE SCALE GENOMIC DNA]</scope>
</reference>
<accession>S9VHV0</accession>
<evidence type="ECO:0000259" key="1">
    <source>
        <dbReference type="Pfam" id="PF01636"/>
    </source>
</evidence>
<dbReference type="PANTHER" id="PTHR47829">
    <property type="entry name" value="HYDROLASE, PUTATIVE (AFU_ORTHOLOGUE AFUA_1G12880)-RELATED"/>
    <property type="match status" value="1"/>
</dbReference>
<dbReference type="PANTHER" id="PTHR47829:SF1">
    <property type="entry name" value="HAD FAMILY PHOSPHATASE"/>
    <property type="match status" value="1"/>
</dbReference>
<comment type="caution">
    <text evidence="2">The sequence shown here is derived from an EMBL/GenBank/DDBJ whole genome shotgun (WGS) entry which is preliminary data.</text>
</comment>
<dbReference type="InterPro" id="IPR052898">
    <property type="entry name" value="ACAD10-like"/>
</dbReference>
<proteinExistence type="predicted"/>
<dbReference type="Gene3D" id="3.40.50.1000">
    <property type="entry name" value="HAD superfamily/HAD-like"/>
    <property type="match status" value="1"/>
</dbReference>
<dbReference type="InterPro" id="IPR011009">
    <property type="entry name" value="Kinase-like_dom_sf"/>
</dbReference>
<dbReference type="AlphaFoldDB" id="S9VHV0"/>
<dbReference type="Pfam" id="PF01636">
    <property type="entry name" value="APH"/>
    <property type="match status" value="1"/>
</dbReference>
<gene>
    <name evidence="3" type="ORF">STCU_01126</name>
    <name evidence="2" type="ORF">STCU_08139</name>
</gene>
<reference evidence="2" key="2">
    <citation type="submission" date="2013-03" db="EMBL/GenBank/DDBJ databases">
        <authorList>
            <person name="Motta M.C.M."/>
            <person name="Martins A.C.A."/>
            <person name="Preta C.M.C.C."/>
            <person name="Silva R."/>
            <person name="de Souza S.S."/>
            <person name="Klein C.C."/>
            <person name="de Almeida L.G.P."/>
            <person name="Cunha O.L."/>
            <person name="Colabardini A.C."/>
            <person name="Lima B.A."/>
            <person name="Machado C.R."/>
            <person name="Soares C.M.A."/>
            <person name="de Menezes C.B.A."/>
            <person name="Bartolomeu D.C."/>
            <person name="Grisard E.C."/>
            <person name="Fantinatti-Garboggini F."/>
            <person name="Rodrigues-Luiz G.F."/>
            <person name="Wagner G."/>
            <person name="Goldman G.H."/>
            <person name="Fietto J.L.R."/>
            <person name="Ciapina L.P."/>
            <person name="Brocchi M."/>
            <person name="Elias M.C."/>
            <person name="Goldman M.H.S."/>
            <person name="Sagot M.-F."/>
            <person name="Pereira M."/>
            <person name="Stoco P.H."/>
            <person name="Teixeira S.M.R."/>
            <person name="de Mendonca-Neto R.P."/>
            <person name="Maciel T.E.F."/>
            <person name="Mendes T.A.O."/>
            <person name="Urmenyi T.P."/>
            <person name="Teixeira M.M.G."/>
            <person name="de Camargo E.F.P."/>
            <person name="de Sousa W."/>
            <person name="Schenkman S."/>
            <person name="de Vasconcelos A.T.R."/>
        </authorList>
    </citation>
    <scope>NUCLEOTIDE SEQUENCE</scope>
</reference>
<dbReference type="Gene3D" id="3.90.1200.10">
    <property type="match status" value="1"/>
</dbReference>
<dbReference type="InterPro" id="IPR002575">
    <property type="entry name" value="Aminoglycoside_PTrfase"/>
</dbReference>
<sequence>MPAEVVLMMDLAGVLNTSPFHAARRLAERMMRCVFYRAGSHLTLKMKNRSVDFLARQYSNFFFTVTDFTERIRGSKSAFERLELGEINRVEFIPEFKAEMTFMLSALEKENIEELEAMSITYPNRVQTLRKRFPLLTDTIVQSLVLELMDVEAFLCTIEKVSPRKNVLNLLHYLRVKSQQEIRLYAMGNTWETEGQYRRMLKTMHTSVSDSVSTAFPVTCPIEYGKEAKFNNFFQVNGLFDGYIQSYTYHKRKPFPDIFLHALDQVTSSRTPTGDALRFDIKPYIFYFDDVGDHCEVARELSGDPFTEVFLIEDGACDVFKDVIAALKMVAVKDPFWDKVVEGIQKDMTPLFKPPTDPNGKGISWVEEEINNYNNNLLFIAPPQNDICHPVNVLEKRQYQMDEEDQDAILYYCAQHLPHLFPIDIPDQPQKGMRLAHKPGLATSAGPITFDYFEGSKYFQTFRITLRTGSYVLRIQPCGPNPFDSADIKNEYEAMMYLSHLQPQIHIPTMLLYCDSYAVCGRRFFIRRYVDGEVVTNIRQLIQPRIHRPYSERRRVVNVELKPKLFYRAAVAALAAMHNVPLPAFLHQRDDTTQRMHPLLRRINGFIEQYQISIQDSGSQGCEALRSTEVERLCTALRSCFDQTQISHLMVPFPDRLVISHGHFDMTSLVFSHRSLEGRAKYPPSLVGSIQYRFTHEDDPLLDVAALSLFHFIPSPEGLYDAPKSVKLIFPTPGEIMDYYCTFRGYMRHMDRVRREDIFNVYLAALCLQRATRIVVNLAGIMQANNNMLDAAENRNIAFADQMARRGIELLLRRQKAKV</sequence>
<organism evidence="2 4">
    <name type="scientific">Strigomonas culicis</name>
    <dbReference type="NCBI Taxonomy" id="28005"/>
    <lineage>
        <taxon>Eukaryota</taxon>
        <taxon>Discoba</taxon>
        <taxon>Euglenozoa</taxon>
        <taxon>Kinetoplastea</taxon>
        <taxon>Metakinetoplastina</taxon>
        <taxon>Trypanosomatida</taxon>
        <taxon>Trypanosomatidae</taxon>
        <taxon>Strigomonadinae</taxon>
        <taxon>Strigomonas</taxon>
    </lineage>
</organism>
<evidence type="ECO:0000313" key="2">
    <source>
        <dbReference type="EMBL" id="EPY22770.1"/>
    </source>
</evidence>
<protein>
    <recommendedName>
        <fullName evidence="1">Aminoglycoside phosphotransferase domain-containing protein</fullName>
    </recommendedName>
</protein>
<name>S9VHV0_9TRYP</name>
<dbReference type="SUPFAM" id="SSF56112">
    <property type="entry name" value="Protein kinase-like (PK-like)"/>
    <property type="match status" value="1"/>
</dbReference>
<dbReference type="InterPro" id="IPR023214">
    <property type="entry name" value="HAD_sf"/>
</dbReference>